<dbReference type="eggNOG" id="COG0494">
    <property type="taxonomic scope" value="Bacteria"/>
</dbReference>
<dbReference type="InterPro" id="IPR047127">
    <property type="entry name" value="MutT-like"/>
</dbReference>
<sequence>MANSVKPVLHVAVGVILRQQQVLLAKRAATKHQGNRWEFPGGKLEQGETVLAALKRELVEEIGIAVQHAEPFMQLQHEYPERCVLLDIYLVTDFSGEPHGAEGQPLCWADLSELHQLSLPDANQPIVDKLQAAFLAGA</sequence>
<protein>
    <recommendedName>
        <fullName evidence="13">8-oxo-dGTP diphosphatase</fullName>
        <ecNumber evidence="12">3.6.1.55</ecNumber>
    </recommendedName>
    <alternativeName>
        <fullName evidence="16">7,8-dihydro-8-oxoguanine-triphosphatase</fullName>
    </alternativeName>
    <alternativeName>
        <fullName evidence="15">Mutator protein MutT</fullName>
    </alternativeName>
    <alternativeName>
        <fullName evidence="14">dGTP pyrophosphohydrolase</fullName>
    </alternativeName>
</protein>
<dbReference type="PRINTS" id="PR00502">
    <property type="entry name" value="NUDIXFAMILY"/>
</dbReference>
<evidence type="ECO:0000256" key="13">
    <source>
        <dbReference type="ARBA" id="ARBA00040794"/>
    </source>
</evidence>
<evidence type="ECO:0000256" key="7">
    <source>
        <dbReference type="ARBA" id="ARBA00022801"/>
    </source>
</evidence>
<keyword evidence="7" id="KW-0378">Hydrolase</keyword>
<keyword evidence="21" id="KW-1185">Reference proteome</keyword>
<evidence type="ECO:0000256" key="18">
    <source>
        <dbReference type="PIRSR" id="PIRSR603561-2"/>
    </source>
</evidence>
<dbReference type="GO" id="GO:0006281">
    <property type="term" value="P:DNA repair"/>
    <property type="evidence" value="ECO:0007669"/>
    <property type="project" value="UniProtKB-KW"/>
</dbReference>
<dbReference type="GO" id="GO:0044715">
    <property type="term" value="F:8-oxo-dGDP phosphatase activity"/>
    <property type="evidence" value="ECO:0007669"/>
    <property type="project" value="TreeGrafter"/>
</dbReference>
<evidence type="ECO:0000256" key="15">
    <source>
        <dbReference type="ARBA" id="ARBA00041979"/>
    </source>
</evidence>
<comment type="cofactor">
    <cofactor evidence="1 18">
        <name>Mg(2+)</name>
        <dbReference type="ChEBI" id="CHEBI:18420"/>
    </cofactor>
</comment>
<dbReference type="PANTHER" id="PTHR47707:SF1">
    <property type="entry name" value="NUDIX HYDROLASE FAMILY PROTEIN"/>
    <property type="match status" value="1"/>
</dbReference>
<comment type="similarity">
    <text evidence="2">Belongs to the Nudix hydrolase family.</text>
</comment>
<dbReference type="GO" id="GO:0006260">
    <property type="term" value="P:DNA replication"/>
    <property type="evidence" value="ECO:0007669"/>
    <property type="project" value="UniProtKB-KW"/>
</dbReference>
<evidence type="ECO:0000256" key="3">
    <source>
        <dbReference type="ARBA" id="ARBA00022457"/>
    </source>
</evidence>
<dbReference type="FunFam" id="3.90.79.10:FF:000014">
    <property type="entry name" value="8-oxo-dGTP diphosphatase MutT"/>
    <property type="match status" value="1"/>
</dbReference>
<feature type="binding site" evidence="17">
    <location>
        <begin position="38"/>
        <end position="41"/>
    </location>
    <ligand>
        <name>8-oxo-dGTP</name>
        <dbReference type="ChEBI" id="CHEBI:77896"/>
    </ligand>
</feature>
<dbReference type="PATRIC" id="fig|1129374.4.peg.1389"/>
<evidence type="ECO:0000256" key="12">
    <source>
        <dbReference type="ARBA" id="ARBA00038905"/>
    </source>
</evidence>
<keyword evidence="5 18" id="KW-0479">Metal-binding</keyword>
<dbReference type="GO" id="GO:0008413">
    <property type="term" value="F:8-oxo-7,8-dihydroguanosine triphosphate pyrophosphatase activity"/>
    <property type="evidence" value="ECO:0007669"/>
    <property type="project" value="InterPro"/>
</dbReference>
<dbReference type="GO" id="GO:0044716">
    <property type="term" value="F:8-oxo-GDP phosphatase activity"/>
    <property type="evidence" value="ECO:0007669"/>
    <property type="project" value="TreeGrafter"/>
</dbReference>
<dbReference type="Gene3D" id="3.90.79.10">
    <property type="entry name" value="Nucleoside Triphosphate Pyrophosphohydrolase"/>
    <property type="match status" value="1"/>
</dbReference>
<feature type="binding site" evidence="17">
    <location>
        <position position="32"/>
    </location>
    <ligand>
        <name>8-oxo-dGTP</name>
        <dbReference type="ChEBI" id="CHEBI:77896"/>
    </ligand>
</feature>
<evidence type="ECO:0000256" key="9">
    <source>
        <dbReference type="ARBA" id="ARBA00023204"/>
    </source>
</evidence>
<dbReference type="RefSeq" id="WP_008950264.1">
    <property type="nucleotide sequence ID" value="NZ_AHTH01000017.1"/>
</dbReference>
<keyword evidence="6" id="KW-0227">DNA damage</keyword>
<evidence type="ECO:0000313" key="21">
    <source>
        <dbReference type="Proteomes" id="UP000012046"/>
    </source>
</evidence>
<comment type="catalytic activity">
    <reaction evidence="11">
        <text>8-oxo-GTP + H2O = 8-oxo-GMP + diphosphate + H(+)</text>
        <dbReference type="Rhea" id="RHEA:67616"/>
        <dbReference type="ChEBI" id="CHEBI:15377"/>
        <dbReference type="ChEBI" id="CHEBI:15378"/>
        <dbReference type="ChEBI" id="CHEBI:33019"/>
        <dbReference type="ChEBI" id="CHEBI:143553"/>
        <dbReference type="ChEBI" id="CHEBI:145694"/>
    </reaction>
</comment>
<evidence type="ECO:0000256" key="4">
    <source>
        <dbReference type="ARBA" id="ARBA00022705"/>
    </source>
</evidence>
<dbReference type="SUPFAM" id="SSF55811">
    <property type="entry name" value="Nudix"/>
    <property type="match status" value="1"/>
</dbReference>
<evidence type="ECO:0000256" key="2">
    <source>
        <dbReference type="ARBA" id="ARBA00005582"/>
    </source>
</evidence>
<evidence type="ECO:0000256" key="14">
    <source>
        <dbReference type="ARBA" id="ARBA00041592"/>
    </source>
</evidence>
<dbReference type="Pfam" id="PF14815">
    <property type="entry name" value="NUDIX_4"/>
    <property type="match status" value="1"/>
</dbReference>
<dbReference type="EMBL" id="AHTH01000017">
    <property type="protein sequence ID" value="EHR41340.1"/>
    <property type="molecule type" value="Genomic_DNA"/>
</dbReference>
<organism evidence="20 21">
    <name type="scientific">Alishewanella jeotgali KCTC 22429</name>
    <dbReference type="NCBI Taxonomy" id="1129374"/>
    <lineage>
        <taxon>Bacteria</taxon>
        <taxon>Pseudomonadati</taxon>
        <taxon>Pseudomonadota</taxon>
        <taxon>Gammaproteobacteria</taxon>
        <taxon>Alteromonadales</taxon>
        <taxon>Alteromonadaceae</taxon>
        <taxon>Alishewanella</taxon>
    </lineage>
</organism>
<dbReference type="PANTHER" id="PTHR47707">
    <property type="entry name" value="8-OXO-DGTP DIPHOSPHATASE"/>
    <property type="match status" value="1"/>
</dbReference>
<dbReference type="InterPro" id="IPR020084">
    <property type="entry name" value="NUDIX_hydrolase_CS"/>
</dbReference>
<dbReference type="EC" id="3.6.1.55" evidence="12"/>
<dbReference type="Proteomes" id="UP000012046">
    <property type="component" value="Unassembled WGS sequence"/>
</dbReference>
<keyword evidence="3" id="KW-0515">Mutator protein</keyword>
<dbReference type="InterPro" id="IPR015797">
    <property type="entry name" value="NUDIX_hydrolase-like_dom_sf"/>
</dbReference>
<keyword evidence="9" id="KW-0234">DNA repair</keyword>
<reference evidence="20 21" key="1">
    <citation type="journal article" date="2012" name="J. Bacteriol.">
        <title>Genome Sequence of Extracellular-Protease-Producing Alishewanella jeotgali Isolated from Traditional Korean Fermented Seafood.</title>
        <authorList>
            <person name="Jung J."/>
            <person name="Chun J."/>
            <person name="Park W."/>
        </authorList>
    </citation>
    <scope>NUCLEOTIDE SEQUENCE [LARGE SCALE GENOMIC DNA]</scope>
    <source>
        <strain evidence="20 21">KCTC 22429</strain>
    </source>
</reference>
<evidence type="ECO:0000256" key="11">
    <source>
        <dbReference type="ARBA" id="ARBA00036904"/>
    </source>
</evidence>
<proteinExistence type="inferred from homology"/>
<evidence type="ECO:0000256" key="8">
    <source>
        <dbReference type="ARBA" id="ARBA00022842"/>
    </source>
</evidence>
<comment type="caution">
    <text evidence="20">The sequence shown here is derived from an EMBL/GenBank/DDBJ whole genome shotgun (WGS) entry which is preliminary data.</text>
</comment>
<dbReference type="PROSITE" id="PS00893">
    <property type="entry name" value="NUDIX_BOX"/>
    <property type="match status" value="1"/>
</dbReference>
<evidence type="ECO:0000256" key="5">
    <source>
        <dbReference type="ARBA" id="ARBA00022723"/>
    </source>
</evidence>
<evidence type="ECO:0000256" key="6">
    <source>
        <dbReference type="ARBA" id="ARBA00022763"/>
    </source>
</evidence>
<dbReference type="InterPro" id="IPR003561">
    <property type="entry name" value="Mutator_MutT"/>
</dbReference>
<evidence type="ECO:0000256" key="17">
    <source>
        <dbReference type="PIRSR" id="PIRSR603561-1"/>
    </source>
</evidence>
<dbReference type="InterPro" id="IPR000086">
    <property type="entry name" value="NUDIX_hydrolase_dom"/>
</dbReference>
<dbReference type="NCBIfam" id="TIGR00586">
    <property type="entry name" value="mutt"/>
    <property type="match status" value="1"/>
</dbReference>
<dbReference type="CDD" id="cd03425">
    <property type="entry name" value="NUDIX_MutT_NudA_like"/>
    <property type="match status" value="1"/>
</dbReference>
<dbReference type="InterPro" id="IPR029119">
    <property type="entry name" value="MutY_C"/>
</dbReference>
<dbReference type="STRING" id="1129374.AJE_06956"/>
<feature type="domain" description="Nudix hydrolase" evidence="19">
    <location>
        <begin position="6"/>
        <end position="134"/>
    </location>
</feature>
<evidence type="ECO:0000256" key="10">
    <source>
        <dbReference type="ARBA" id="ARBA00035861"/>
    </source>
</evidence>
<feature type="binding site" evidence="18">
    <location>
        <position position="41"/>
    </location>
    <ligand>
        <name>Mg(2+)</name>
        <dbReference type="ChEBI" id="CHEBI:18420"/>
    </ligand>
</feature>
<evidence type="ECO:0000259" key="19">
    <source>
        <dbReference type="PROSITE" id="PS51462"/>
    </source>
</evidence>
<name>H3ZDG6_9ALTE</name>
<evidence type="ECO:0000256" key="16">
    <source>
        <dbReference type="ARBA" id="ARBA00042798"/>
    </source>
</evidence>
<dbReference type="GO" id="GO:0035539">
    <property type="term" value="F:8-oxo-7,8-dihydrodeoxyguanosine triphosphate pyrophosphatase activity"/>
    <property type="evidence" value="ECO:0007669"/>
    <property type="project" value="UniProtKB-EC"/>
</dbReference>
<keyword evidence="4" id="KW-0235">DNA replication</keyword>
<dbReference type="PROSITE" id="PS51462">
    <property type="entry name" value="NUDIX"/>
    <property type="match status" value="1"/>
</dbReference>
<feature type="binding site" evidence="18">
    <location>
        <position position="61"/>
    </location>
    <ligand>
        <name>Mg(2+)</name>
        <dbReference type="ChEBI" id="CHEBI:18420"/>
    </ligand>
</feature>
<keyword evidence="8 18" id="KW-0460">Magnesium</keyword>
<dbReference type="AlphaFoldDB" id="H3ZDG6"/>
<feature type="binding site" evidence="17">
    <location>
        <position position="27"/>
    </location>
    <ligand>
        <name>8-oxo-dGTP</name>
        <dbReference type="ChEBI" id="CHEBI:77896"/>
    </ligand>
</feature>
<dbReference type="InterPro" id="IPR020476">
    <property type="entry name" value="Nudix_hydrolase"/>
</dbReference>
<accession>H3ZDG6</accession>
<evidence type="ECO:0000313" key="20">
    <source>
        <dbReference type="EMBL" id="EHR41340.1"/>
    </source>
</evidence>
<dbReference type="GO" id="GO:0046872">
    <property type="term" value="F:metal ion binding"/>
    <property type="evidence" value="ECO:0007669"/>
    <property type="project" value="UniProtKB-KW"/>
</dbReference>
<comment type="catalytic activity">
    <reaction evidence="10">
        <text>8-oxo-dGTP + H2O = 8-oxo-dGMP + diphosphate + H(+)</text>
        <dbReference type="Rhea" id="RHEA:31575"/>
        <dbReference type="ChEBI" id="CHEBI:15377"/>
        <dbReference type="ChEBI" id="CHEBI:15378"/>
        <dbReference type="ChEBI" id="CHEBI:33019"/>
        <dbReference type="ChEBI" id="CHEBI:63224"/>
        <dbReference type="ChEBI" id="CHEBI:77896"/>
        <dbReference type="EC" id="3.6.1.55"/>
    </reaction>
</comment>
<feature type="binding site" evidence="17">
    <location>
        <position position="123"/>
    </location>
    <ligand>
        <name>8-oxo-dGTP</name>
        <dbReference type="ChEBI" id="CHEBI:77896"/>
    </ligand>
</feature>
<gene>
    <name evidence="20" type="ORF">AJE_06956</name>
</gene>
<evidence type="ECO:0000256" key="1">
    <source>
        <dbReference type="ARBA" id="ARBA00001946"/>
    </source>
</evidence>